<gene>
    <name evidence="6" type="ORF">LDAN0321_LOCUS19046</name>
</gene>
<keyword evidence="3" id="KW-0472">Membrane</keyword>
<dbReference type="InterPro" id="IPR002999">
    <property type="entry name" value="Tudor"/>
</dbReference>
<evidence type="ECO:0000259" key="5">
    <source>
        <dbReference type="SMART" id="SM00743"/>
    </source>
</evidence>
<feature type="coiled-coil region" evidence="1">
    <location>
        <begin position="537"/>
        <end position="564"/>
    </location>
</feature>
<feature type="domain" description="Agenet" evidence="5">
    <location>
        <begin position="559"/>
        <end position="624"/>
    </location>
</feature>
<feature type="domain" description="Tudor" evidence="4">
    <location>
        <begin position="479"/>
        <end position="537"/>
    </location>
</feature>
<feature type="domain" description="Tudor" evidence="4">
    <location>
        <begin position="344"/>
        <end position="403"/>
    </location>
</feature>
<feature type="domain" description="Agenet" evidence="5">
    <location>
        <begin position="734"/>
        <end position="792"/>
    </location>
</feature>
<dbReference type="Gene3D" id="2.30.30.140">
    <property type="match status" value="10"/>
</dbReference>
<feature type="region of interest" description="Disordered" evidence="2">
    <location>
        <begin position="44"/>
        <end position="94"/>
    </location>
</feature>
<keyword evidence="1" id="KW-0175">Coiled coil</keyword>
<feature type="domain" description="Agenet" evidence="5">
    <location>
        <begin position="897"/>
        <end position="955"/>
    </location>
</feature>
<feature type="domain" description="Agenet" evidence="5">
    <location>
        <begin position="344"/>
        <end position="403"/>
    </location>
</feature>
<dbReference type="SMART" id="SM00333">
    <property type="entry name" value="TUDOR"/>
    <property type="match status" value="9"/>
</dbReference>
<feature type="compositionally biased region" description="Polar residues" evidence="2">
    <location>
        <begin position="44"/>
        <end position="55"/>
    </location>
</feature>
<feature type="domain" description="Tudor" evidence="4">
    <location>
        <begin position="413"/>
        <end position="471"/>
    </location>
</feature>
<feature type="compositionally biased region" description="Basic and acidic residues" evidence="2">
    <location>
        <begin position="81"/>
        <end position="91"/>
    </location>
</feature>
<dbReference type="PANTHER" id="PTHR34157">
    <property type="entry name" value="TUZIN"/>
    <property type="match status" value="1"/>
</dbReference>
<feature type="domain" description="Agenet" evidence="5">
    <location>
        <begin position="260"/>
        <end position="318"/>
    </location>
</feature>
<keyword evidence="3" id="KW-1133">Transmembrane helix</keyword>
<feature type="domain" description="Agenet" evidence="5">
    <location>
        <begin position="413"/>
        <end position="471"/>
    </location>
</feature>
<name>A0A7S2LJK2_9STRA</name>
<dbReference type="InterPro" id="IPR014002">
    <property type="entry name" value="Agenet_dom_plant"/>
</dbReference>
<feature type="region of interest" description="Disordered" evidence="2">
    <location>
        <begin position="795"/>
        <end position="815"/>
    </location>
</feature>
<sequence length="1064" mass="120395">MVRSQTLLLLRRLLLTVISIINFVFPGSKMLDDYDYMYDFEPSMRNSTSSTGRQQEPTRRYFGAEQYSDSSDSQDEEEGKEDDHTALREEMPVDIINNTSRNISSKENDNKEHAILRQEDLGQYSGKIAESHLNERGFDDGESELGTLRGRRHATTPTVHFAEETFRRSSPKKNEVTTAIFNKESMSPFDRGDVVEAKFRGRGSRWYKGKISNLKANGTFDVDYDDGDHDSGLHADSIRLIVKAQRKRPTQEHETSKRNVKLAIGTKVEARYRGKSMFYPGKISRARLNGTFDVDYDDGSKEMGIHREMIKIIDADDLDGSDCDSVSISVSSRSNVTPPDRAPAAFRQGDRVEAKFRGKGSKWYKGKIVRVHNDGAYDIDYDDGDRDIHLSSDSVRAVEQTKQENSMKPNEVPTLKVGTDVEARLKGKSKFYPGKISRVRLNGTYDISYENGQRELGVKSDLIKIVKMERNFDSTKDSKSLKQGAIVEARYRGGGRFYKGMIVSVNSNGTFDIAYDDGQKELNVQQSLIRCLQYTNEETCTQQIENTEELKKETEKAEQSLKEGDRVEAKFRGKGRKWYKGVISRVRLNNTFDVDYDDGDHDSALSANFIRKNNGLSQNKEEHSSHQEVVEEPSATEKLVVGSRVKAQYRGRSKYYPGKVSRARLNGTFDIAYDDGEQELGVARSLIQAIANNSTAEESMKEKYNGKEGARYDNTKHSPMESQEKSKEKIVTFETFKVGDRIEAKFLGKSDFCPGKIIRARLNGTFDIEYDNGEKELSVTRDFIKVPEKSALNCDGNNGVASRPSPGSETNSIRSNNRIHSFSEGDVVEARFRGRGSRWYRGRISRVSSDGKNYDVDYDDGDRDTGLSRNSIRLAQTNEKIKTESPSKAQSQGNINARLEVGTRVEAKYRGKSKYYPGTISRVRLNGRFDIDYDDGEKEVNVPRDFIRTETQIVKPLPSKSMQKEDKPNKNSPCPVVSNEIAPVHQTNFSGNRGNRWHRGVISKVKVVYLYEVEYEDGQKDVNLPVEALRNTNNDSKTRMAGDSIKVGESVEVLSWQDRFAGFS</sequence>
<evidence type="ECO:0008006" key="7">
    <source>
        <dbReference type="Google" id="ProtNLM"/>
    </source>
</evidence>
<feature type="transmembrane region" description="Helical" evidence="3">
    <location>
        <begin position="7"/>
        <end position="25"/>
    </location>
</feature>
<feature type="domain" description="Tudor" evidence="4">
    <location>
        <begin position="260"/>
        <end position="318"/>
    </location>
</feature>
<evidence type="ECO:0000313" key="6">
    <source>
        <dbReference type="EMBL" id="CAD9608230.1"/>
    </source>
</evidence>
<feature type="domain" description="Tudor" evidence="4">
    <location>
        <begin position="559"/>
        <end position="618"/>
    </location>
</feature>
<evidence type="ECO:0000256" key="2">
    <source>
        <dbReference type="SAM" id="MobiDB-lite"/>
    </source>
</evidence>
<dbReference type="SMART" id="SM00743">
    <property type="entry name" value="Agenet"/>
    <property type="match status" value="9"/>
</dbReference>
<protein>
    <recommendedName>
        <fullName evidence="7">Tudor domain-containing protein</fullName>
    </recommendedName>
</protein>
<reference evidence="6" key="1">
    <citation type="submission" date="2021-01" db="EMBL/GenBank/DDBJ databases">
        <authorList>
            <person name="Corre E."/>
            <person name="Pelletier E."/>
            <person name="Niang G."/>
            <person name="Scheremetjew M."/>
            <person name="Finn R."/>
            <person name="Kale V."/>
            <person name="Holt S."/>
            <person name="Cochrane G."/>
            <person name="Meng A."/>
            <person name="Brown T."/>
            <person name="Cohen L."/>
        </authorList>
    </citation>
    <scope>NUCLEOTIDE SEQUENCE</scope>
    <source>
        <strain evidence="6">B650</strain>
    </source>
</reference>
<dbReference type="EMBL" id="HBGY01030622">
    <property type="protein sequence ID" value="CAD9608230.1"/>
    <property type="molecule type" value="Transcribed_RNA"/>
</dbReference>
<organism evidence="6">
    <name type="scientific">Leptocylindrus danicus</name>
    <dbReference type="NCBI Taxonomy" id="163516"/>
    <lineage>
        <taxon>Eukaryota</taxon>
        <taxon>Sar</taxon>
        <taxon>Stramenopiles</taxon>
        <taxon>Ochrophyta</taxon>
        <taxon>Bacillariophyta</taxon>
        <taxon>Coscinodiscophyceae</taxon>
        <taxon>Chaetocerotophycidae</taxon>
        <taxon>Leptocylindrales</taxon>
        <taxon>Leptocylindraceae</taxon>
        <taxon>Leptocylindrus</taxon>
    </lineage>
</organism>
<dbReference type="AlphaFoldDB" id="A0A7S2LJK2"/>
<dbReference type="Pfam" id="PF18359">
    <property type="entry name" value="Tudor_5"/>
    <property type="match status" value="1"/>
</dbReference>
<feature type="domain" description="Tudor" evidence="4">
    <location>
        <begin position="897"/>
        <end position="955"/>
    </location>
</feature>
<feature type="domain" description="Agenet" evidence="5">
    <location>
        <begin position="820"/>
        <end position="880"/>
    </location>
</feature>
<accession>A0A7S2LJK2</accession>
<dbReference type="InterPro" id="IPR041291">
    <property type="entry name" value="TUDOR_5"/>
</dbReference>
<dbReference type="PANTHER" id="PTHR34157:SF2">
    <property type="entry name" value="TUZIN"/>
    <property type="match status" value="1"/>
</dbReference>
<proteinExistence type="predicted"/>
<feature type="region of interest" description="Disordered" evidence="2">
    <location>
        <begin position="698"/>
        <end position="726"/>
    </location>
</feature>
<feature type="domain" description="Tudor" evidence="4">
    <location>
        <begin position="820"/>
        <end position="880"/>
    </location>
</feature>
<keyword evidence="3" id="KW-0812">Transmembrane</keyword>
<feature type="domain" description="Agenet" evidence="5">
    <location>
        <begin position="479"/>
        <end position="537"/>
    </location>
</feature>
<feature type="domain" description="Agenet" evidence="5">
    <location>
        <begin position="187"/>
        <end position="255"/>
    </location>
</feature>
<dbReference type="CDD" id="cd04508">
    <property type="entry name" value="Tudor_SF"/>
    <property type="match status" value="8"/>
</dbReference>
<feature type="domain" description="Tudor" evidence="4">
    <location>
        <begin position="637"/>
        <end position="695"/>
    </location>
</feature>
<evidence type="ECO:0000256" key="3">
    <source>
        <dbReference type="SAM" id="Phobius"/>
    </source>
</evidence>
<evidence type="ECO:0000256" key="1">
    <source>
        <dbReference type="SAM" id="Coils"/>
    </source>
</evidence>
<feature type="domain" description="Tudor" evidence="4">
    <location>
        <begin position="187"/>
        <end position="246"/>
    </location>
</feature>
<dbReference type="SUPFAM" id="SSF63748">
    <property type="entry name" value="Tudor/PWWP/MBT"/>
    <property type="match status" value="2"/>
</dbReference>
<evidence type="ECO:0000259" key="4">
    <source>
        <dbReference type="SMART" id="SM00333"/>
    </source>
</evidence>